<dbReference type="SUPFAM" id="SSF46689">
    <property type="entry name" value="Homeodomain-like"/>
    <property type="match status" value="1"/>
</dbReference>
<organism evidence="1 2">
    <name type="scientific">Didymodactylos carnosus</name>
    <dbReference type="NCBI Taxonomy" id="1234261"/>
    <lineage>
        <taxon>Eukaryota</taxon>
        <taxon>Metazoa</taxon>
        <taxon>Spiralia</taxon>
        <taxon>Gnathifera</taxon>
        <taxon>Rotifera</taxon>
        <taxon>Eurotatoria</taxon>
        <taxon>Bdelloidea</taxon>
        <taxon>Philodinida</taxon>
        <taxon>Philodinidae</taxon>
        <taxon>Didymodactylos</taxon>
    </lineage>
</organism>
<reference evidence="1" key="1">
    <citation type="submission" date="2021-02" db="EMBL/GenBank/DDBJ databases">
        <authorList>
            <person name="Nowell W R."/>
        </authorList>
    </citation>
    <scope>NUCLEOTIDE SEQUENCE</scope>
</reference>
<dbReference type="Proteomes" id="UP000682733">
    <property type="component" value="Unassembled WGS sequence"/>
</dbReference>
<accession>A0A8S2XU39</accession>
<dbReference type="Pfam" id="PF13384">
    <property type="entry name" value="HTH_23"/>
    <property type="match status" value="1"/>
</dbReference>
<dbReference type="InterPro" id="IPR009057">
    <property type="entry name" value="Homeodomain-like_sf"/>
</dbReference>
<name>A0A8S2XU39_9BILA</name>
<gene>
    <name evidence="1" type="ORF">TMI583_LOCUS48494</name>
</gene>
<dbReference type="AlphaFoldDB" id="A0A8S2XU39"/>
<proteinExistence type="predicted"/>
<evidence type="ECO:0000313" key="1">
    <source>
        <dbReference type="EMBL" id="CAF4515179.1"/>
    </source>
</evidence>
<evidence type="ECO:0000313" key="2">
    <source>
        <dbReference type="Proteomes" id="UP000682733"/>
    </source>
</evidence>
<protein>
    <submittedName>
        <fullName evidence="1">Uncharacterized protein</fullName>
    </submittedName>
</protein>
<sequence>MSNLLPLHKRYEIIFLSCHRYGPHLGVKKIAKIVKCATSTVKRWKKRWACTKDLSNEPKVGRSRVTTADEDQMILELVESSDEATCSSIPLSNSQVGTKNQCLGLFCEKWCWSDYLF</sequence>
<comment type="caution">
    <text evidence="1">The sequence shown here is derived from an EMBL/GenBank/DDBJ whole genome shotgun (WGS) entry which is preliminary data.</text>
</comment>
<dbReference type="EMBL" id="CAJOBA010099486">
    <property type="protein sequence ID" value="CAF4515179.1"/>
    <property type="molecule type" value="Genomic_DNA"/>
</dbReference>